<dbReference type="STRING" id="476652.DEAC_c00070"/>
<dbReference type="Gene3D" id="1.10.15.40">
    <property type="entry name" value="Electron transport complex subunit B, putative Fe-S cluster"/>
    <property type="match status" value="1"/>
</dbReference>
<dbReference type="PROSITE" id="PS00198">
    <property type="entry name" value="4FE4S_FER_1"/>
    <property type="match status" value="1"/>
</dbReference>
<organism evidence="11 12">
    <name type="scientific">Desulfosporosinus acididurans</name>
    <dbReference type="NCBI Taxonomy" id="476652"/>
    <lineage>
        <taxon>Bacteria</taxon>
        <taxon>Bacillati</taxon>
        <taxon>Bacillota</taxon>
        <taxon>Clostridia</taxon>
        <taxon>Eubacteriales</taxon>
        <taxon>Desulfitobacteriaceae</taxon>
        <taxon>Desulfosporosinus</taxon>
    </lineage>
</organism>
<dbReference type="GO" id="GO:0016020">
    <property type="term" value="C:membrane"/>
    <property type="evidence" value="ECO:0007669"/>
    <property type="project" value="InterPro"/>
</dbReference>
<protein>
    <submittedName>
        <fullName evidence="11">Methyl-accepting chemotaxis protein 1</fullName>
    </submittedName>
</protein>
<dbReference type="Gene3D" id="3.30.70.20">
    <property type="match status" value="1"/>
</dbReference>
<keyword evidence="5 6" id="KW-0807">Transducer</keyword>
<dbReference type="RefSeq" id="WP_242847035.1">
    <property type="nucleotide sequence ID" value="NZ_LDZY01000001.1"/>
</dbReference>
<keyword evidence="3" id="KW-0408">Iron</keyword>
<dbReference type="GO" id="GO:0007165">
    <property type="term" value="P:signal transduction"/>
    <property type="evidence" value="ECO:0007669"/>
    <property type="project" value="UniProtKB-KW"/>
</dbReference>
<feature type="domain" description="4Fe-4S ferredoxin-type" evidence="9">
    <location>
        <begin position="48"/>
        <end position="77"/>
    </location>
</feature>
<evidence type="ECO:0000256" key="4">
    <source>
        <dbReference type="ARBA" id="ARBA00023014"/>
    </source>
</evidence>
<evidence type="ECO:0000256" key="5">
    <source>
        <dbReference type="ARBA" id="ARBA00023224"/>
    </source>
</evidence>
<evidence type="ECO:0000313" key="11">
    <source>
        <dbReference type="EMBL" id="KLU67613.1"/>
    </source>
</evidence>
<evidence type="ECO:0000256" key="1">
    <source>
        <dbReference type="ARBA" id="ARBA00022485"/>
    </source>
</evidence>
<dbReference type="InterPro" id="IPR009016">
    <property type="entry name" value="Fe_hydrogenase"/>
</dbReference>
<dbReference type="InterPro" id="IPR017896">
    <property type="entry name" value="4Fe4S_Fe-S-bd"/>
</dbReference>
<dbReference type="AlphaFoldDB" id="A0A0J1FX87"/>
<evidence type="ECO:0000259" key="10">
    <source>
        <dbReference type="PROSITE" id="PS51656"/>
    </source>
</evidence>
<evidence type="ECO:0000256" key="6">
    <source>
        <dbReference type="PROSITE-ProRule" id="PRU00284"/>
    </source>
</evidence>
<dbReference type="GO" id="GO:0046872">
    <property type="term" value="F:metal ion binding"/>
    <property type="evidence" value="ECO:0007669"/>
    <property type="project" value="UniProtKB-KW"/>
</dbReference>
<name>A0A0J1FX87_9FIRM</name>
<feature type="domain" description="Methyl-accepting transducer" evidence="8">
    <location>
        <begin position="439"/>
        <end position="642"/>
    </location>
</feature>
<dbReference type="Pfam" id="PF04060">
    <property type="entry name" value="FeS"/>
    <property type="match status" value="1"/>
</dbReference>
<dbReference type="EMBL" id="LDZY01000001">
    <property type="protein sequence ID" value="KLU67613.1"/>
    <property type="molecule type" value="Genomic_DNA"/>
</dbReference>
<dbReference type="PATRIC" id="fig|476652.3.peg.7"/>
<dbReference type="InterPro" id="IPR017900">
    <property type="entry name" value="4Fe4S_Fe_S_CS"/>
</dbReference>
<sequence>MKGETMQQDSSTFNGNIVTDESSCQGCNKCVRECPVDANIVYVKNDKVKAKINYERCIECGKCISTCDHGARSYLDDTERFFNDLKHGKKITVLAAPSIRVNFPDFKRLFGFLIKNGVNVIYDVSFGADITTWAYLRTIEQQNLHTVIAQPCPVIVNYIEKLKPELLPQLSPIHSPMLCSAIYVKKYLKDNSELAMLSPCIAKKGEFGSTQNIIGYNVTFKKLKEYLENNKINLKNYNEVDFSDLACSLGCLYSRPGGLRENVEAFVPNAWVRQVEGPDTVYGYLEIYGDRVKENKPVPLLVDILNCQHGCNIGTASIIKDNVLDDIDFSFNAMKTRKMKEEEKQGFKKSIKRMEWLNDYFNRTLKLEDFVRVYNTAKKARDLSEPTEPEYDQLFKSMHKEDVESRTINCVACGYSTCKEMAKAIHNGLSVPSNCVNYSKGELINLNRKNSEILTQLQDLSAERLEYSKKLENDVVNIKASLNEIAAENENGVKNIQNIMSRVSNNTEIASTLRQDVEEMNDKLNHFVNSSNLIEGIASQTNLLALNAAIEAARAGDQGRGFAVVAQEVRKLAERSNEVVKSTINDEKLMVDLIGGIANISVTLDQEMLEISNQVEKISTSLENLTAKSQDILAFVEDISTH</sequence>
<evidence type="ECO:0000259" key="9">
    <source>
        <dbReference type="PROSITE" id="PS51379"/>
    </source>
</evidence>
<evidence type="ECO:0000256" key="2">
    <source>
        <dbReference type="ARBA" id="ARBA00022723"/>
    </source>
</evidence>
<keyword evidence="1" id="KW-0004">4Fe-4S</keyword>
<dbReference type="SUPFAM" id="SSF54862">
    <property type="entry name" value="4Fe-4S ferredoxins"/>
    <property type="match status" value="1"/>
</dbReference>
<keyword evidence="7" id="KW-0175">Coiled coil</keyword>
<dbReference type="PROSITE" id="PS50111">
    <property type="entry name" value="CHEMOTAXIS_TRANSDUC_2"/>
    <property type="match status" value="1"/>
</dbReference>
<dbReference type="Gene3D" id="1.10.287.950">
    <property type="entry name" value="Methyl-accepting chemotaxis protein"/>
    <property type="match status" value="1"/>
</dbReference>
<dbReference type="GO" id="GO:0051539">
    <property type="term" value="F:4 iron, 4 sulfur cluster binding"/>
    <property type="evidence" value="ECO:0007669"/>
    <property type="project" value="UniProtKB-KW"/>
</dbReference>
<comment type="caution">
    <text evidence="11">The sequence shown here is derived from an EMBL/GenBank/DDBJ whole genome shotgun (WGS) entry which is preliminary data.</text>
</comment>
<evidence type="ECO:0000259" key="8">
    <source>
        <dbReference type="PROSITE" id="PS50111"/>
    </source>
</evidence>
<keyword evidence="4" id="KW-0411">Iron-sulfur</keyword>
<dbReference type="InterPro" id="IPR004089">
    <property type="entry name" value="MCPsignal_dom"/>
</dbReference>
<gene>
    <name evidence="11" type="primary">mcp1_1</name>
    <name evidence="11" type="ORF">DEAC_c00070</name>
</gene>
<dbReference type="InterPro" id="IPR004108">
    <property type="entry name" value="Fe_hydrogenase_lsu_C"/>
</dbReference>
<dbReference type="InterPro" id="IPR007202">
    <property type="entry name" value="4Fe-4S_dom"/>
</dbReference>
<evidence type="ECO:0000256" key="7">
    <source>
        <dbReference type="SAM" id="Coils"/>
    </source>
</evidence>
<dbReference type="Pfam" id="PF02906">
    <property type="entry name" value="Fe_hyd_lg_C"/>
    <property type="match status" value="1"/>
</dbReference>
<accession>A0A0J1FX87</accession>
<dbReference type="PROSITE" id="PS51379">
    <property type="entry name" value="4FE4S_FER_2"/>
    <property type="match status" value="2"/>
</dbReference>
<evidence type="ECO:0000256" key="3">
    <source>
        <dbReference type="ARBA" id="ARBA00023004"/>
    </source>
</evidence>
<feature type="coiled-coil region" evidence="7">
    <location>
        <begin position="443"/>
        <end position="488"/>
    </location>
</feature>
<dbReference type="Pfam" id="PF00015">
    <property type="entry name" value="MCPsignal"/>
    <property type="match status" value="1"/>
</dbReference>
<dbReference type="SMART" id="SM00283">
    <property type="entry name" value="MA"/>
    <property type="match status" value="1"/>
</dbReference>
<dbReference type="SUPFAM" id="SSF53920">
    <property type="entry name" value="Fe-only hydrogenase"/>
    <property type="match status" value="1"/>
</dbReference>
<feature type="domain" description="4Fe-4S ferredoxin-type" evidence="9">
    <location>
        <begin position="15"/>
        <end position="44"/>
    </location>
</feature>
<dbReference type="PROSITE" id="PS51656">
    <property type="entry name" value="4FE4S"/>
    <property type="match status" value="1"/>
</dbReference>
<dbReference type="Gene3D" id="3.40.950.10">
    <property type="entry name" value="Fe-only Hydrogenase (Larger Subunit), Chain L, domain 3"/>
    <property type="match status" value="1"/>
</dbReference>
<reference evidence="11 12" key="1">
    <citation type="submission" date="2015-06" db="EMBL/GenBank/DDBJ databases">
        <title>Draft genome of the moderately acidophilic sulfate reducer Candidatus Desulfosporosinus acididurans strain M1.</title>
        <authorList>
            <person name="Poehlein A."/>
            <person name="Petzsch P."/>
            <person name="Johnson B.D."/>
            <person name="Schloemann M."/>
            <person name="Daniel R."/>
            <person name="Muehling M."/>
        </authorList>
    </citation>
    <scope>NUCLEOTIDE SEQUENCE [LARGE SCALE GENOMIC DNA]</scope>
    <source>
        <strain evidence="11 12">M1</strain>
    </source>
</reference>
<dbReference type="SUPFAM" id="SSF58104">
    <property type="entry name" value="Methyl-accepting chemotaxis protein (MCP) signaling domain"/>
    <property type="match status" value="1"/>
</dbReference>
<keyword evidence="12" id="KW-1185">Reference proteome</keyword>
<evidence type="ECO:0000313" key="12">
    <source>
        <dbReference type="Proteomes" id="UP000036356"/>
    </source>
</evidence>
<dbReference type="Pfam" id="PF13237">
    <property type="entry name" value="Fer4_10"/>
    <property type="match status" value="1"/>
</dbReference>
<dbReference type="PANTHER" id="PTHR32089:SF112">
    <property type="entry name" value="LYSOZYME-LIKE PROTEIN-RELATED"/>
    <property type="match status" value="1"/>
</dbReference>
<keyword evidence="2" id="KW-0479">Metal-binding</keyword>
<dbReference type="Proteomes" id="UP000036356">
    <property type="component" value="Unassembled WGS sequence"/>
</dbReference>
<dbReference type="PANTHER" id="PTHR32089">
    <property type="entry name" value="METHYL-ACCEPTING CHEMOTAXIS PROTEIN MCPB"/>
    <property type="match status" value="1"/>
</dbReference>
<proteinExistence type="predicted"/>
<feature type="domain" description="4Fe-4S" evidence="10">
    <location>
        <begin position="390"/>
        <end position="452"/>
    </location>
</feature>